<proteinExistence type="predicted"/>
<feature type="compositionally biased region" description="Basic and acidic residues" evidence="1">
    <location>
        <begin position="13"/>
        <end position="25"/>
    </location>
</feature>
<gene>
    <name evidence="3" type="primary">LOC117151501</name>
</gene>
<keyword evidence="2" id="KW-1185">Reference proteome</keyword>
<dbReference type="AlphaFoldDB" id="A0A6P8LR82"/>
<evidence type="ECO:0000313" key="3">
    <source>
        <dbReference type="RefSeq" id="XP_033176011.1"/>
    </source>
</evidence>
<protein>
    <submittedName>
        <fullName evidence="3">Uncharacterized protein LOC117151501</fullName>
    </submittedName>
</protein>
<accession>A0A6P8LR82</accession>
<sequence length="169" mass="19239">MHVSTQTSPLIEETGRGNGDNRRGMSSESRNKRKIVSPLEVNEKESNMRIRRSDTSYAEVCGSKKKSAMDTRYAEACESADEWTIQMGRREKRRIKEKIGNDKEDSGPPPPPPTENRGPKMPRVRRRPKTILIKVGEDKEWLQVCKDLMVAKDVLKESSGIRRTRAGDI</sequence>
<feature type="compositionally biased region" description="Basic and acidic residues" evidence="1">
    <location>
        <begin position="41"/>
        <end position="54"/>
    </location>
</feature>
<dbReference type="GeneID" id="117151501"/>
<feature type="region of interest" description="Disordered" evidence="1">
    <location>
        <begin position="1"/>
        <end position="56"/>
    </location>
</feature>
<feature type="region of interest" description="Disordered" evidence="1">
    <location>
        <begin position="88"/>
        <end position="127"/>
    </location>
</feature>
<reference evidence="3" key="1">
    <citation type="submission" date="2025-08" db="UniProtKB">
        <authorList>
            <consortium name="RefSeq"/>
        </authorList>
    </citation>
    <scope>IDENTIFICATION</scope>
</reference>
<dbReference type="RefSeq" id="XP_033176011.1">
    <property type="nucleotide sequence ID" value="XM_033320120.1"/>
</dbReference>
<organism evidence="2 3">
    <name type="scientific">Bombus impatiens</name>
    <name type="common">Bumblebee</name>
    <dbReference type="NCBI Taxonomy" id="132113"/>
    <lineage>
        <taxon>Eukaryota</taxon>
        <taxon>Metazoa</taxon>
        <taxon>Ecdysozoa</taxon>
        <taxon>Arthropoda</taxon>
        <taxon>Hexapoda</taxon>
        <taxon>Insecta</taxon>
        <taxon>Pterygota</taxon>
        <taxon>Neoptera</taxon>
        <taxon>Endopterygota</taxon>
        <taxon>Hymenoptera</taxon>
        <taxon>Apocrita</taxon>
        <taxon>Aculeata</taxon>
        <taxon>Apoidea</taxon>
        <taxon>Anthophila</taxon>
        <taxon>Apidae</taxon>
        <taxon>Bombus</taxon>
        <taxon>Pyrobombus</taxon>
    </lineage>
</organism>
<dbReference type="Proteomes" id="UP000515180">
    <property type="component" value="Unplaced"/>
</dbReference>
<evidence type="ECO:0000313" key="2">
    <source>
        <dbReference type="Proteomes" id="UP000515180"/>
    </source>
</evidence>
<feature type="compositionally biased region" description="Basic and acidic residues" evidence="1">
    <location>
        <begin position="97"/>
        <end position="106"/>
    </location>
</feature>
<name>A0A6P8LR82_BOMIM</name>
<evidence type="ECO:0000256" key="1">
    <source>
        <dbReference type="SAM" id="MobiDB-lite"/>
    </source>
</evidence>